<dbReference type="Pfam" id="PF07978">
    <property type="entry name" value="NIPSNAP"/>
    <property type="match status" value="1"/>
</dbReference>
<dbReference type="EMBL" id="WUEY01000008">
    <property type="protein sequence ID" value="NEI71619.1"/>
    <property type="molecule type" value="Genomic_DNA"/>
</dbReference>
<dbReference type="AlphaFoldDB" id="A0A6L9U8D0"/>
<reference evidence="3 4" key="1">
    <citation type="submission" date="2019-12" db="EMBL/GenBank/DDBJ databases">
        <title>Rhizobium genotypes associated with high levels of biological nitrogen fixation by grain legumes in a temperate-maritime cropping system.</title>
        <authorList>
            <person name="Maluk M."/>
            <person name="Francesc Ferrando Molina F."/>
            <person name="Lopez Del Egido L."/>
            <person name="Lafos M."/>
            <person name="Langarica-Fuentes A."/>
            <person name="Gebre Yohannes G."/>
            <person name="Young M.W."/>
            <person name="Martin P."/>
            <person name="Gantlett R."/>
            <person name="Kenicer G."/>
            <person name="Hawes C."/>
            <person name="Begg G.S."/>
            <person name="Quilliam R.S."/>
            <person name="Squire G.R."/>
            <person name="Poole P.S."/>
            <person name="Young P.W."/>
            <person name="Iannetta P.M."/>
            <person name="James E.K."/>
        </authorList>
    </citation>
    <scope>NUCLEOTIDE SEQUENCE [LARGE SCALE GENOMIC DNA]</scope>
    <source>
        <strain evidence="3 4">JHI1118</strain>
    </source>
</reference>
<dbReference type="InterPro" id="IPR051557">
    <property type="entry name" value="NipSnap_domain"/>
</dbReference>
<evidence type="ECO:0000259" key="2">
    <source>
        <dbReference type="Pfam" id="PF07978"/>
    </source>
</evidence>
<dbReference type="PANTHER" id="PTHR21017">
    <property type="entry name" value="NIPSNAP-RELATED"/>
    <property type="match status" value="1"/>
</dbReference>
<dbReference type="Gene3D" id="3.30.70.100">
    <property type="match status" value="1"/>
</dbReference>
<sequence>MLYDLRTYRCRPGTVSAQLAAYAREGFAAQSRHLGDPLFYGTVETGDVNAYVHLWQFQDAADRERRRAALYTDEQWLAYRRLSAEAAFQTEQTNMLLKPAFFWKAGS</sequence>
<dbReference type="RefSeq" id="WP_163988153.1">
    <property type="nucleotide sequence ID" value="NZ_WUEY01000008.1"/>
</dbReference>
<gene>
    <name evidence="3" type="ORF">GR212_18720</name>
</gene>
<dbReference type="InterPro" id="IPR012577">
    <property type="entry name" value="NIPSNAP"/>
</dbReference>
<dbReference type="InterPro" id="IPR011008">
    <property type="entry name" value="Dimeric_a/b-barrel"/>
</dbReference>
<proteinExistence type="inferred from homology"/>
<evidence type="ECO:0000313" key="4">
    <source>
        <dbReference type="Proteomes" id="UP000483035"/>
    </source>
</evidence>
<evidence type="ECO:0000313" key="3">
    <source>
        <dbReference type="EMBL" id="NEI71619.1"/>
    </source>
</evidence>
<comment type="caution">
    <text evidence="3">The sequence shown here is derived from an EMBL/GenBank/DDBJ whole genome shotgun (WGS) entry which is preliminary data.</text>
</comment>
<comment type="similarity">
    <text evidence="1">Belongs to the NipSnap family.</text>
</comment>
<feature type="domain" description="NIPSNAP" evidence="2">
    <location>
        <begin position="3"/>
        <end position="101"/>
    </location>
</feature>
<name>A0A6L9U8D0_9HYPH</name>
<protein>
    <submittedName>
        <fullName evidence="3">NIPSNAP family protein</fullName>
    </submittedName>
</protein>
<accession>A0A6L9U8D0</accession>
<dbReference type="PANTHER" id="PTHR21017:SF17">
    <property type="entry name" value="PROTEIN NIPSNAP"/>
    <property type="match status" value="1"/>
</dbReference>
<dbReference type="SUPFAM" id="SSF54909">
    <property type="entry name" value="Dimeric alpha+beta barrel"/>
    <property type="match status" value="1"/>
</dbReference>
<organism evidence="3 4">
    <name type="scientific">Rhizobium lusitanum</name>
    <dbReference type="NCBI Taxonomy" id="293958"/>
    <lineage>
        <taxon>Bacteria</taxon>
        <taxon>Pseudomonadati</taxon>
        <taxon>Pseudomonadota</taxon>
        <taxon>Alphaproteobacteria</taxon>
        <taxon>Hyphomicrobiales</taxon>
        <taxon>Rhizobiaceae</taxon>
        <taxon>Rhizobium/Agrobacterium group</taxon>
        <taxon>Rhizobium</taxon>
    </lineage>
</organism>
<evidence type="ECO:0000256" key="1">
    <source>
        <dbReference type="ARBA" id="ARBA00005291"/>
    </source>
</evidence>
<dbReference type="Proteomes" id="UP000483035">
    <property type="component" value="Unassembled WGS sequence"/>
</dbReference>